<evidence type="ECO:0000256" key="7">
    <source>
        <dbReference type="ARBA" id="ARBA00022898"/>
    </source>
</evidence>
<evidence type="ECO:0000256" key="3">
    <source>
        <dbReference type="ARBA" id="ARBA00006904"/>
    </source>
</evidence>
<evidence type="ECO:0000256" key="6">
    <source>
        <dbReference type="ARBA" id="ARBA00022679"/>
    </source>
</evidence>
<keyword evidence="7 11" id="KW-0663">Pyridoxal phosphate</keyword>
<dbReference type="Pfam" id="PF00266">
    <property type="entry name" value="Aminotran_5"/>
    <property type="match status" value="1"/>
</dbReference>
<dbReference type="InterPro" id="IPR000192">
    <property type="entry name" value="Aminotrans_V_dom"/>
</dbReference>
<dbReference type="EMBL" id="JAWCUD010000007">
    <property type="protein sequence ID" value="MDU0203422.1"/>
    <property type="molecule type" value="Genomic_DNA"/>
</dbReference>
<comment type="caution">
    <text evidence="13">The sequence shown here is derived from an EMBL/GenBank/DDBJ whole genome shotgun (WGS) entry which is preliminary data.</text>
</comment>
<comment type="subcellular location">
    <subcellularLocation>
        <location evidence="11">Cytoplasm</location>
    </subcellularLocation>
</comment>
<dbReference type="SUPFAM" id="SSF53383">
    <property type="entry name" value="PLP-dependent transferases"/>
    <property type="match status" value="1"/>
</dbReference>
<feature type="binding site" evidence="11">
    <location>
        <position position="105"/>
    </location>
    <ligand>
        <name>pyridoxal 5'-phosphate</name>
        <dbReference type="ChEBI" id="CHEBI:597326"/>
    </ligand>
</feature>
<dbReference type="PANTHER" id="PTHR43247:SF1">
    <property type="entry name" value="PHOSPHOSERINE AMINOTRANSFERASE"/>
    <property type="match status" value="1"/>
</dbReference>
<dbReference type="Gene3D" id="3.90.1150.10">
    <property type="entry name" value="Aspartate Aminotransferase, domain 1"/>
    <property type="match status" value="1"/>
</dbReference>
<dbReference type="GO" id="GO:0004648">
    <property type="term" value="F:O-phospho-L-serine:2-oxoglutarate aminotransferase activity"/>
    <property type="evidence" value="ECO:0007669"/>
    <property type="project" value="UniProtKB-EC"/>
</dbReference>
<evidence type="ECO:0000256" key="10">
    <source>
        <dbReference type="ARBA" id="ARBA00049007"/>
    </source>
</evidence>
<evidence type="ECO:0000256" key="4">
    <source>
        <dbReference type="ARBA" id="ARBA00022576"/>
    </source>
</evidence>
<dbReference type="InterPro" id="IPR015424">
    <property type="entry name" value="PyrdxlP-dep_Trfase"/>
</dbReference>
<keyword evidence="5 11" id="KW-0028">Amino-acid biosynthesis</keyword>
<dbReference type="InterPro" id="IPR015422">
    <property type="entry name" value="PyrdxlP-dep_Trfase_small"/>
</dbReference>
<accession>A0ABU3RGQ0</accession>
<evidence type="ECO:0000256" key="11">
    <source>
        <dbReference type="HAMAP-Rule" id="MF_00160"/>
    </source>
</evidence>
<dbReference type="Proteomes" id="UP001260980">
    <property type="component" value="Unassembled WGS sequence"/>
</dbReference>
<comment type="subunit">
    <text evidence="11">Homodimer.</text>
</comment>
<feature type="binding site" evidence="11">
    <location>
        <begin position="240"/>
        <end position="241"/>
    </location>
    <ligand>
        <name>pyridoxal 5'-phosphate</name>
        <dbReference type="ChEBI" id="CHEBI:597326"/>
    </ligand>
</feature>
<evidence type="ECO:0000313" key="14">
    <source>
        <dbReference type="Proteomes" id="UP001260980"/>
    </source>
</evidence>
<dbReference type="InterPro" id="IPR015421">
    <property type="entry name" value="PyrdxlP-dep_Trfase_major"/>
</dbReference>
<feature type="modified residue" description="N6-(pyridoxal phosphate)lysine" evidence="11">
    <location>
        <position position="199"/>
    </location>
</feature>
<keyword evidence="6 11" id="KW-0808">Transferase</keyword>
<evidence type="ECO:0000256" key="9">
    <source>
        <dbReference type="ARBA" id="ARBA00047630"/>
    </source>
</evidence>
<sequence length="364" mass="40403">MNQTKRRYNFNPGPAALPLGVLEEAQQQFVDYEGKGISLLEMSHRSKTVEELNHETQLLLLSLLNLPKGYEVLFMGGGASTQFALLPMNFLRPQLTANYALTGSFAEKAYKEAAYLGRTHVVASSKEQGYRGIPAWDAPDLSPNAAYVHITMNNTIEGSRYAEIPEVGDIPLVGDMTSEILSRKLDLAKFSMIYAGAQKNLGPAGVTVVVIRESWLEQASSEIPEIMRYSTFAKNNSLFNTPPVHAIYMTNLVLKWTQKQGGVEQLERHNLAKSDLLYEVIDASGGFYQGMIDAKDRSPMNITWRMANEELERRFIAESETHGFEGLAGHRSVGGLRASAYNAVPLEACRALAEFMLDFARRNG</sequence>
<comment type="catalytic activity">
    <reaction evidence="10 11">
        <text>O-phospho-L-serine + 2-oxoglutarate = 3-phosphooxypyruvate + L-glutamate</text>
        <dbReference type="Rhea" id="RHEA:14329"/>
        <dbReference type="ChEBI" id="CHEBI:16810"/>
        <dbReference type="ChEBI" id="CHEBI:18110"/>
        <dbReference type="ChEBI" id="CHEBI:29985"/>
        <dbReference type="ChEBI" id="CHEBI:57524"/>
        <dbReference type="EC" id="2.6.1.52"/>
    </reaction>
</comment>
<comment type="catalytic activity">
    <reaction evidence="9 11">
        <text>4-(phosphooxy)-L-threonine + 2-oxoglutarate = (R)-3-hydroxy-2-oxo-4-phosphooxybutanoate + L-glutamate</text>
        <dbReference type="Rhea" id="RHEA:16573"/>
        <dbReference type="ChEBI" id="CHEBI:16810"/>
        <dbReference type="ChEBI" id="CHEBI:29985"/>
        <dbReference type="ChEBI" id="CHEBI:58452"/>
        <dbReference type="ChEBI" id="CHEBI:58538"/>
        <dbReference type="EC" id="2.6.1.52"/>
    </reaction>
</comment>
<feature type="binding site" evidence="11">
    <location>
        <position position="198"/>
    </location>
    <ligand>
        <name>pyridoxal 5'-phosphate</name>
        <dbReference type="ChEBI" id="CHEBI:597326"/>
    </ligand>
</feature>
<feature type="binding site" evidence="11">
    <location>
        <begin position="79"/>
        <end position="80"/>
    </location>
    <ligand>
        <name>pyridoxal 5'-phosphate</name>
        <dbReference type="ChEBI" id="CHEBI:597326"/>
    </ligand>
</feature>
<evidence type="ECO:0000256" key="2">
    <source>
        <dbReference type="ARBA" id="ARBA00005099"/>
    </source>
</evidence>
<name>A0ABU3RGQ0_9BACL</name>
<evidence type="ECO:0000313" key="13">
    <source>
        <dbReference type="EMBL" id="MDU0203422.1"/>
    </source>
</evidence>
<feature type="binding site" evidence="11">
    <location>
        <position position="45"/>
    </location>
    <ligand>
        <name>L-glutamate</name>
        <dbReference type="ChEBI" id="CHEBI:29985"/>
    </ligand>
</feature>
<dbReference type="NCBIfam" id="TIGR01364">
    <property type="entry name" value="serC_1"/>
    <property type="match status" value="1"/>
</dbReference>
<comment type="similarity">
    <text evidence="3 11">Belongs to the class-V pyridoxal-phosphate-dependent aminotransferase family. SerC subfamily.</text>
</comment>
<comment type="caution">
    <text evidence="11">Lacks conserved residue(s) required for the propagation of feature annotation.</text>
</comment>
<dbReference type="InterPro" id="IPR022278">
    <property type="entry name" value="Pser_aminoTfrase"/>
</dbReference>
<organism evidence="13 14">
    <name type="scientific">Paenibacillus violae</name>
    <dbReference type="NCBI Taxonomy" id="3077234"/>
    <lineage>
        <taxon>Bacteria</taxon>
        <taxon>Bacillati</taxon>
        <taxon>Bacillota</taxon>
        <taxon>Bacilli</taxon>
        <taxon>Bacillales</taxon>
        <taxon>Paenibacillaceae</taxon>
        <taxon>Paenibacillus</taxon>
    </lineage>
</organism>
<comment type="cofactor">
    <cofactor evidence="11">
        <name>pyridoxal 5'-phosphate</name>
        <dbReference type="ChEBI" id="CHEBI:597326"/>
    </cofactor>
    <text evidence="11">Binds 1 pyridoxal phosphate per subunit.</text>
</comment>
<gene>
    <name evidence="11 13" type="primary">serC</name>
    <name evidence="13" type="ORF">RQP52_20270</name>
</gene>
<keyword evidence="11" id="KW-0963">Cytoplasm</keyword>
<keyword evidence="14" id="KW-1185">Reference proteome</keyword>
<dbReference type="NCBIfam" id="NF003764">
    <property type="entry name" value="PRK05355.1"/>
    <property type="match status" value="1"/>
</dbReference>
<feature type="binding site" evidence="11">
    <location>
        <position position="175"/>
    </location>
    <ligand>
        <name>pyridoxal 5'-phosphate</name>
        <dbReference type="ChEBI" id="CHEBI:597326"/>
    </ligand>
</feature>
<dbReference type="Gene3D" id="3.40.640.10">
    <property type="entry name" value="Type I PLP-dependent aspartate aminotransferase-like (Major domain)"/>
    <property type="match status" value="1"/>
</dbReference>
<evidence type="ECO:0000256" key="1">
    <source>
        <dbReference type="ARBA" id="ARBA00003483"/>
    </source>
</evidence>
<feature type="binding site" evidence="11">
    <location>
        <position position="155"/>
    </location>
    <ligand>
        <name>pyridoxal 5'-phosphate</name>
        <dbReference type="ChEBI" id="CHEBI:597326"/>
    </ligand>
</feature>
<dbReference type="EC" id="2.6.1.52" evidence="11"/>
<evidence type="ECO:0000256" key="5">
    <source>
        <dbReference type="ARBA" id="ARBA00022605"/>
    </source>
</evidence>
<dbReference type="PANTHER" id="PTHR43247">
    <property type="entry name" value="PHOSPHOSERINE AMINOTRANSFERASE"/>
    <property type="match status" value="1"/>
</dbReference>
<comment type="pathway">
    <text evidence="2 11">Amino-acid biosynthesis; L-serine biosynthesis; L-serine from 3-phospho-D-glycerate: step 2/3.</text>
</comment>
<comment type="function">
    <text evidence="1 11">Catalyzes the reversible conversion of 3-phosphohydroxypyruvate to phosphoserine and of 3-hydroxy-2-oxo-4-phosphonooxybutanoate to phosphohydroxythreonine.</text>
</comment>
<protein>
    <recommendedName>
        <fullName evidence="11">Phosphoserine aminotransferase</fullName>
        <ecNumber evidence="11">2.6.1.52</ecNumber>
    </recommendedName>
    <alternativeName>
        <fullName evidence="11">Phosphohydroxythreonine aminotransferase</fullName>
        <shortName evidence="11">PSAT</shortName>
    </alternativeName>
</protein>
<proteinExistence type="inferred from homology"/>
<dbReference type="RefSeq" id="WP_315953561.1">
    <property type="nucleotide sequence ID" value="NZ_JAWCUD010000007.1"/>
</dbReference>
<evidence type="ECO:0000259" key="12">
    <source>
        <dbReference type="Pfam" id="PF00266"/>
    </source>
</evidence>
<feature type="domain" description="Aminotransferase class V" evidence="12">
    <location>
        <begin position="8"/>
        <end position="343"/>
    </location>
</feature>
<dbReference type="HAMAP" id="MF_00160">
    <property type="entry name" value="SerC_aminotrans_5"/>
    <property type="match status" value="1"/>
</dbReference>
<evidence type="ECO:0000256" key="8">
    <source>
        <dbReference type="ARBA" id="ARBA00023299"/>
    </source>
</evidence>
<reference evidence="13 14" key="1">
    <citation type="submission" date="2023-10" db="EMBL/GenBank/DDBJ databases">
        <title>Paenibacillus strain PFR10 Genome sequencing and assembly.</title>
        <authorList>
            <person name="Kim I."/>
        </authorList>
    </citation>
    <scope>NUCLEOTIDE SEQUENCE [LARGE SCALE GENOMIC DNA]</scope>
    <source>
        <strain evidence="13 14">PFR10</strain>
    </source>
</reference>
<keyword evidence="4 11" id="KW-0032">Aminotransferase</keyword>
<keyword evidence="8 11" id="KW-0718">Serine biosynthesis</keyword>
<dbReference type="PIRSF" id="PIRSF000525">
    <property type="entry name" value="SerC"/>
    <property type="match status" value="1"/>
</dbReference>